<dbReference type="FunFam" id="1.20.140.90:FF:000002">
    <property type="entry name" value="Malonyl-CoA decarboxylase family protein"/>
    <property type="match status" value="1"/>
</dbReference>
<dbReference type="GO" id="GO:0050080">
    <property type="term" value="F:malonyl-CoA decarboxylase activity"/>
    <property type="evidence" value="ECO:0007669"/>
    <property type="project" value="InterPro"/>
</dbReference>
<feature type="region of interest" description="Disordered" evidence="1">
    <location>
        <begin position="16"/>
        <end position="47"/>
    </location>
</feature>
<dbReference type="GO" id="GO:0006633">
    <property type="term" value="P:fatty acid biosynthetic process"/>
    <property type="evidence" value="ECO:0007669"/>
    <property type="project" value="InterPro"/>
</dbReference>
<dbReference type="Pfam" id="PF05292">
    <property type="entry name" value="MCD"/>
    <property type="match status" value="1"/>
</dbReference>
<dbReference type="Proteomes" id="UP000636709">
    <property type="component" value="Unassembled WGS sequence"/>
</dbReference>
<dbReference type="InterPro" id="IPR035372">
    <property type="entry name" value="MCD_N"/>
</dbReference>
<dbReference type="OrthoDB" id="426718at2759"/>
<organism evidence="4 5">
    <name type="scientific">Digitaria exilis</name>
    <dbReference type="NCBI Taxonomy" id="1010633"/>
    <lineage>
        <taxon>Eukaryota</taxon>
        <taxon>Viridiplantae</taxon>
        <taxon>Streptophyta</taxon>
        <taxon>Embryophyta</taxon>
        <taxon>Tracheophyta</taxon>
        <taxon>Spermatophyta</taxon>
        <taxon>Magnoliopsida</taxon>
        <taxon>Liliopsida</taxon>
        <taxon>Poales</taxon>
        <taxon>Poaceae</taxon>
        <taxon>PACMAD clade</taxon>
        <taxon>Panicoideae</taxon>
        <taxon>Panicodae</taxon>
        <taxon>Paniceae</taxon>
        <taxon>Anthephorinae</taxon>
        <taxon>Digitaria</taxon>
    </lineage>
</organism>
<dbReference type="PANTHER" id="PTHR28641:SF1">
    <property type="entry name" value="MALONYL-COA DECARBOXYLASE, MITOCHONDRIAL"/>
    <property type="match status" value="1"/>
</dbReference>
<dbReference type="GO" id="GO:0005759">
    <property type="term" value="C:mitochondrial matrix"/>
    <property type="evidence" value="ECO:0007669"/>
    <property type="project" value="TreeGrafter"/>
</dbReference>
<dbReference type="AlphaFoldDB" id="A0A835B2S2"/>
<feature type="domain" description="Malonyl-CoA decarboxylase C-terminal" evidence="2">
    <location>
        <begin position="207"/>
        <end position="486"/>
    </location>
</feature>
<dbReference type="InterPro" id="IPR042303">
    <property type="entry name" value="Malonyl_CoA_deC_C_sf"/>
</dbReference>
<dbReference type="Gene3D" id="3.40.630.150">
    <property type="entry name" value="Malonyl-CoA decarboxylase, catalytic domain"/>
    <property type="match status" value="1"/>
</dbReference>
<dbReference type="GO" id="GO:0005782">
    <property type="term" value="C:peroxisomal matrix"/>
    <property type="evidence" value="ECO:0007669"/>
    <property type="project" value="TreeGrafter"/>
</dbReference>
<keyword evidence="5" id="KW-1185">Reference proteome</keyword>
<feature type="compositionally biased region" description="Pro residues" evidence="1">
    <location>
        <begin position="23"/>
        <end position="40"/>
    </location>
</feature>
<reference evidence="4" key="1">
    <citation type="submission" date="2020-07" db="EMBL/GenBank/DDBJ databases">
        <title>Genome sequence and genetic diversity analysis of an under-domesticated orphan crop, white fonio (Digitaria exilis).</title>
        <authorList>
            <person name="Bennetzen J.L."/>
            <person name="Chen S."/>
            <person name="Ma X."/>
            <person name="Wang X."/>
            <person name="Yssel A.E.J."/>
            <person name="Chaluvadi S.R."/>
            <person name="Johnson M."/>
            <person name="Gangashetty P."/>
            <person name="Hamidou F."/>
            <person name="Sanogo M.D."/>
            <person name="Zwaenepoel A."/>
            <person name="Wallace J."/>
            <person name="Van De Peer Y."/>
            <person name="Van Deynze A."/>
        </authorList>
    </citation>
    <scope>NUCLEOTIDE SEQUENCE</scope>
    <source>
        <tissue evidence="4">Leaves</tissue>
    </source>
</reference>
<evidence type="ECO:0000259" key="2">
    <source>
        <dbReference type="Pfam" id="PF05292"/>
    </source>
</evidence>
<evidence type="ECO:0000256" key="1">
    <source>
        <dbReference type="SAM" id="MobiDB-lite"/>
    </source>
</evidence>
<dbReference type="FunFam" id="3.40.630.150:FF:000002">
    <property type="entry name" value="malonyl-CoA decarboxylase, mitochondrial"/>
    <property type="match status" value="1"/>
</dbReference>
<dbReference type="Gene3D" id="1.20.140.90">
    <property type="entry name" value="Malonyl-CoA decarboxylase, oligemerization domain"/>
    <property type="match status" value="1"/>
</dbReference>
<evidence type="ECO:0008006" key="6">
    <source>
        <dbReference type="Google" id="ProtNLM"/>
    </source>
</evidence>
<comment type="caution">
    <text evidence="4">The sequence shown here is derived from an EMBL/GenBank/DDBJ whole genome shotgun (WGS) entry which is preliminary data.</text>
</comment>
<gene>
    <name evidence="4" type="ORF">HU200_042292</name>
</gene>
<dbReference type="InterPro" id="IPR038917">
    <property type="entry name" value="Malonyl_CoA_deC"/>
</dbReference>
<sequence length="521" mass="57244">MTRNHTPKSLAVLLRARMHPDALPSPPPQPPSPPPPPPTDPAASPTAAAAVRYWLHTSASAASPPPAALDSFSDGYRSLDRGGRREVLRSLAADYDVPRARVRDLMRQYMSVASASAATGGDDAEAEEGKEGAAAALYRMERGLRDALRPRYAGFLEAMNAQPGGLKLLAVLRADLLALLGEENVPALRALDSYLKEKLVTWLSPAALTLHQITWDDPASLLEKIVAYEAVHPIRNLIDLKRRLGVGRRCFGYFHPAIPGEPLIFIEVALHKDMAASIQEVLWDDPPTPESEASCALFYSISSTQPGLSGINLGKFLLKRVIDMLRRDMPSVQIFATLSPIPGFMQWLRAKLASQIKLAETESQDGDSLEGTSSTFRESILLPDEEKMIHDAMEHAHGKQGIELLQDVLKTSQWVKSEKLSAALKSPLMRLCARYLAREKIRGKALDAVANFHLQNGAMIERINWMADQSEKGIQQSGGIMVNYLYRLEKIEEYALSYSGTGLIHSSPSLSQYLEVTAINE</sequence>
<dbReference type="Gramene" id="Dexi2A01G0016810.1">
    <property type="protein sequence ID" value="Dexi2A01G0016810.1:cds"/>
    <property type="gene ID" value="Dexi2A01G0016810"/>
</dbReference>
<dbReference type="InterPro" id="IPR038351">
    <property type="entry name" value="MCD_N_sf"/>
</dbReference>
<feature type="domain" description="Malonyl-CoA decarboxylase N-terminal" evidence="3">
    <location>
        <begin position="139"/>
        <end position="202"/>
    </location>
</feature>
<dbReference type="Pfam" id="PF17408">
    <property type="entry name" value="MCD_N"/>
    <property type="match status" value="1"/>
</dbReference>
<dbReference type="InterPro" id="IPR007956">
    <property type="entry name" value="Malonyl_CoA_deC_C"/>
</dbReference>
<name>A0A835B2S2_9POAL</name>
<dbReference type="PANTHER" id="PTHR28641">
    <property type="match status" value="1"/>
</dbReference>
<dbReference type="GO" id="GO:2001294">
    <property type="term" value="P:malonyl-CoA catabolic process"/>
    <property type="evidence" value="ECO:0007669"/>
    <property type="project" value="TreeGrafter"/>
</dbReference>
<protein>
    <recommendedName>
        <fullName evidence="6">Malonyl-CoA decarboxylase</fullName>
    </recommendedName>
</protein>
<dbReference type="GO" id="GO:0006085">
    <property type="term" value="P:acetyl-CoA biosynthetic process"/>
    <property type="evidence" value="ECO:0007669"/>
    <property type="project" value="TreeGrafter"/>
</dbReference>
<accession>A0A835B2S2</accession>
<dbReference type="EMBL" id="JACEFO010002029">
    <property type="protein sequence ID" value="KAF8688331.1"/>
    <property type="molecule type" value="Genomic_DNA"/>
</dbReference>
<evidence type="ECO:0000313" key="5">
    <source>
        <dbReference type="Proteomes" id="UP000636709"/>
    </source>
</evidence>
<evidence type="ECO:0000313" key="4">
    <source>
        <dbReference type="EMBL" id="KAF8688331.1"/>
    </source>
</evidence>
<proteinExistence type="predicted"/>
<evidence type="ECO:0000259" key="3">
    <source>
        <dbReference type="Pfam" id="PF17408"/>
    </source>
</evidence>